<keyword evidence="9" id="KW-0131">Cell cycle</keyword>
<evidence type="ECO:0000256" key="9">
    <source>
        <dbReference type="ARBA" id="ARBA00023306"/>
    </source>
</evidence>
<comment type="subcellular location">
    <subcellularLocation>
        <location evidence="1">Cell inner membrane</location>
        <topology evidence="1">Single-pass membrane protein</topology>
    </subcellularLocation>
</comment>
<proteinExistence type="inferred from homology"/>
<evidence type="ECO:0000256" key="10">
    <source>
        <dbReference type="ARBA" id="ARBA00035657"/>
    </source>
</evidence>
<dbReference type="GO" id="GO:0051301">
    <property type="term" value="P:cell division"/>
    <property type="evidence" value="ECO:0007669"/>
    <property type="project" value="UniProtKB-KW"/>
</dbReference>
<dbReference type="PANTHER" id="PTHR39579">
    <property type="entry name" value="INNER MEMBRANE PROTEIN YHCB"/>
    <property type="match status" value="1"/>
</dbReference>
<keyword evidence="4" id="KW-0132">Cell division</keyword>
<evidence type="ECO:0000256" key="14">
    <source>
        <dbReference type="SAM" id="Phobius"/>
    </source>
</evidence>
<dbReference type="InterPro" id="IPR009386">
    <property type="entry name" value="ZapG-like"/>
</dbReference>
<accession>A0A450S487</accession>
<evidence type="ECO:0000256" key="1">
    <source>
        <dbReference type="ARBA" id="ARBA00004377"/>
    </source>
</evidence>
<evidence type="ECO:0000256" key="2">
    <source>
        <dbReference type="ARBA" id="ARBA00022475"/>
    </source>
</evidence>
<keyword evidence="6" id="KW-0133">Cell shape</keyword>
<evidence type="ECO:0000256" key="11">
    <source>
        <dbReference type="ARBA" id="ARBA00035703"/>
    </source>
</evidence>
<name>A0A450S487_9GAMM</name>
<dbReference type="AlphaFoldDB" id="A0A450S487"/>
<evidence type="ECO:0000256" key="6">
    <source>
        <dbReference type="ARBA" id="ARBA00022960"/>
    </source>
</evidence>
<protein>
    <recommendedName>
        <fullName evidence="11">Z-ring associated protein G</fullName>
    </recommendedName>
    <alternativeName>
        <fullName evidence="12">Cell division protein ZapG</fullName>
    </alternativeName>
</protein>
<evidence type="ECO:0000256" key="13">
    <source>
        <dbReference type="SAM" id="MobiDB-lite"/>
    </source>
</evidence>
<comment type="similarity">
    <text evidence="10">Belongs to the ZapG family.</text>
</comment>
<reference evidence="16" key="1">
    <citation type="submission" date="2019-02" db="EMBL/GenBank/DDBJ databases">
        <authorList>
            <person name="Gruber-Vodicka R. H."/>
            <person name="Seah K. B. B."/>
        </authorList>
    </citation>
    <scope>NUCLEOTIDE SEQUENCE</scope>
    <source>
        <strain evidence="16">BECK_BZ106</strain>
        <strain evidence="15">BECK_BZ15</strain>
    </source>
</reference>
<dbReference type="EMBL" id="CAADFD010000001">
    <property type="protein sequence ID" value="VFJ46600.1"/>
    <property type="molecule type" value="Genomic_DNA"/>
</dbReference>
<evidence type="ECO:0000256" key="5">
    <source>
        <dbReference type="ARBA" id="ARBA00022692"/>
    </source>
</evidence>
<evidence type="ECO:0000256" key="8">
    <source>
        <dbReference type="ARBA" id="ARBA00023136"/>
    </source>
</evidence>
<dbReference type="PANTHER" id="PTHR39579:SF1">
    <property type="entry name" value="INNER MEMBRANE PROTEIN YHCB"/>
    <property type="match status" value="1"/>
</dbReference>
<evidence type="ECO:0000256" key="7">
    <source>
        <dbReference type="ARBA" id="ARBA00022989"/>
    </source>
</evidence>
<evidence type="ECO:0000256" key="4">
    <source>
        <dbReference type="ARBA" id="ARBA00022618"/>
    </source>
</evidence>
<dbReference type="GO" id="GO:0005886">
    <property type="term" value="C:plasma membrane"/>
    <property type="evidence" value="ECO:0007669"/>
    <property type="project" value="UniProtKB-SubCell"/>
</dbReference>
<keyword evidence="5 14" id="KW-0812">Transmembrane</keyword>
<feature type="transmembrane region" description="Helical" evidence="14">
    <location>
        <begin position="12"/>
        <end position="33"/>
    </location>
</feature>
<feature type="compositionally biased region" description="Basic and acidic residues" evidence="13">
    <location>
        <begin position="125"/>
        <end position="146"/>
    </location>
</feature>
<evidence type="ECO:0000313" key="15">
    <source>
        <dbReference type="EMBL" id="VFJ45826.1"/>
    </source>
</evidence>
<gene>
    <name evidence="15" type="ORF">BECKFW1821A_GA0114235_101116</name>
    <name evidence="16" type="ORF">BECKFW1821B_GA0114236_100119</name>
</gene>
<dbReference type="GO" id="GO:0008360">
    <property type="term" value="P:regulation of cell shape"/>
    <property type="evidence" value="ECO:0007669"/>
    <property type="project" value="UniProtKB-KW"/>
</dbReference>
<keyword evidence="7 14" id="KW-1133">Transmembrane helix</keyword>
<dbReference type="Pfam" id="PF06295">
    <property type="entry name" value="ZapG-like"/>
    <property type="match status" value="1"/>
</dbReference>
<sequence>MMTEYGLNWVWGIGSAMLVVGIGIGLLGAYFLLPSAKRAKRLQKDLDAVNTEFGQYRERVTEHFSTTSDLFHDLTSRYRGLYDHLALGAQSLCREASNTHRLDFSDVGLLTGRNPWVAGAIPGSDARKDSEKPETKEGESVTKVETVDLSSLPDRKEV</sequence>
<dbReference type="EMBL" id="CAADEW010000011">
    <property type="protein sequence ID" value="VFJ45826.1"/>
    <property type="molecule type" value="Genomic_DNA"/>
</dbReference>
<keyword evidence="3" id="KW-0997">Cell inner membrane</keyword>
<feature type="region of interest" description="Disordered" evidence="13">
    <location>
        <begin position="120"/>
        <end position="158"/>
    </location>
</feature>
<keyword evidence="2" id="KW-1003">Cell membrane</keyword>
<organism evidence="16">
    <name type="scientific">Candidatus Kentrum sp. FW</name>
    <dbReference type="NCBI Taxonomy" id="2126338"/>
    <lineage>
        <taxon>Bacteria</taxon>
        <taxon>Pseudomonadati</taxon>
        <taxon>Pseudomonadota</taxon>
        <taxon>Gammaproteobacteria</taxon>
        <taxon>Candidatus Kentrum</taxon>
    </lineage>
</organism>
<keyword evidence="8 14" id="KW-0472">Membrane</keyword>
<evidence type="ECO:0000256" key="12">
    <source>
        <dbReference type="ARBA" id="ARBA00035727"/>
    </source>
</evidence>
<evidence type="ECO:0000313" key="16">
    <source>
        <dbReference type="EMBL" id="VFJ46600.1"/>
    </source>
</evidence>
<evidence type="ECO:0000256" key="3">
    <source>
        <dbReference type="ARBA" id="ARBA00022519"/>
    </source>
</evidence>